<name>A0A967EYZ6_9PROT</name>
<dbReference type="Gene3D" id="2.40.400.10">
    <property type="entry name" value="Acetoacetate decarboxylase-like"/>
    <property type="match status" value="1"/>
</dbReference>
<organism evidence="1 2">
    <name type="scientific">Pelagibius litoralis</name>
    <dbReference type="NCBI Taxonomy" id="374515"/>
    <lineage>
        <taxon>Bacteria</taxon>
        <taxon>Pseudomonadati</taxon>
        <taxon>Pseudomonadota</taxon>
        <taxon>Alphaproteobacteria</taxon>
        <taxon>Rhodospirillales</taxon>
        <taxon>Rhodovibrionaceae</taxon>
        <taxon>Pelagibius</taxon>
    </lineage>
</organism>
<dbReference type="InterPro" id="IPR010451">
    <property type="entry name" value="Acetoacetate_decarboxylase"/>
</dbReference>
<evidence type="ECO:0000313" key="1">
    <source>
        <dbReference type="EMBL" id="NIA70027.1"/>
    </source>
</evidence>
<accession>A0A967EYZ6</accession>
<comment type="caution">
    <text evidence="1">The sequence shown here is derived from an EMBL/GenBank/DDBJ whole genome shotgun (WGS) entry which is preliminary data.</text>
</comment>
<dbReference type="NCBIfam" id="NF002614">
    <property type="entry name" value="PRK02265.1"/>
    <property type="match status" value="1"/>
</dbReference>
<dbReference type="AlphaFoldDB" id="A0A967EYZ6"/>
<evidence type="ECO:0000313" key="2">
    <source>
        <dbReference type="Proteomes" id="UP000761264"/>
    </source>
</evidence>
<dbReference type="InterPro" id="IPR023375">
    <property type="entry name" value="ADC_dom_sf"/>
</dbReference>
<reference evidence="1" key="1">
    <citation type="submission" date="2020-03" db="EMBL/GenBank/DDBJ databases">
        <title>Genome of Pelagibius litoralis DSM 21314T.</title>
        <authorList>
            <person name="Wang G."/>
        </authorList>
    </citation>
    <scope>NUCLEOTIDE SEQUENCE</scope>
    <source>
        <strain evidence="1">DSM 21314</strain>
    </source>
</reference>
<dbReference type="GO" id="GO:0016829">
    <property type="term" value="F:lyase activity"/>
    <property type="evidence" value="ECO:0007669"/>
    <property type="project" value="InterPro"/>
</dbReference>
<dbReference type="RefSeq" id="WP_167226202.1">
    <property type="nucleotide sequence ID" value="NZ_JAAQPH010000011.1"/>
</dbReference>
<dbReference type="Proteomes" id="UP000761264">
    <property type="component" value="Unassembled WGS sequence"/>
</dbReference>
<gene>
    <name evidence="1" type="ORF">HBA54_15590</name>
</gene>
<dbReference type="SUPFAM" id="SSF160104">
    <property type="entry name" value="Acetoacetate decarboxylase-like"/>
    <property type="match status" value="1"/>
</dbReference>
<protein>
    <submittedName>
        <fullName evidence="1">Acetoacetate decarboxylase</fullName>
    </submittedName>
</protein>
<dbReference type="Pfam" id="PF06314">
    <property type="entry name" value="ADC"/>
    <property type="match status" value="1"/>
</dbReference>
<dbReference type="EMBL" id="JAAQPH010000011">
    <property type="protein sequence ID" value="NIA70027.1"/>
    <property type="molecule type" value="Genomic_DNA"/>
</dbReference>
<keyword evidence="2" id="KW-1185">Reference proteome</keyword>
<sequence length="247" mass="27608">MTPDEILALPSMPPGNPSYPAGPYRFLSREYFVIIYESDPEAIRRLVPEPLEPDGSNQVYYEWINMPDSSGFGSYAESGVVIPCRFRGEAVNYTAMMFLNDEPPISAGREIWGFPKRWGEPNLRVETDTLTGSLHYAGQLVALGTMGYKHENLIKDPAKRNEALKKTQVNLKLLPCVTGKPLVAQLVAYNLEEIDVKFHYGGPARLHLVPHVNAPAADLPVQRMIGGRHYKADLTLPFGRVLHDYLA</sequence>
<proteinExistence type="predicted"/>